<dbReference type="Proteomes" id="UP001204798">
    <property type="component" value="Unassembled WGS sequence"/>
</dbReference>
<gene>
    <name evidence="1" type="ORF">M2350_002266</name>
</gene>
<reference evidence="1 2" key="1">
    <citation type="submission" date="2022-08" db="EMBL/GenBank/DDBJ databases">
        <title>Bacterial and archaeal communities from various locations to study Microbial Dark Matter (Phase II).</title>
        <authorList>
            <person name="Stepanauskas R."/>
        </authorList>
    </citation>
    <scope>NUCLEOTIDE SEQUENCE [LARGE SCALE GENOMIC DNA]</scope>
    <source>
        <strain evidence="1 2">PD1</strain>
    </source>
</reference>
<name>A0ABT2EPG0_9BACT</name>
<organism evidence="1 2">
    <name type="scientific">Candidatus Fervidibacter sacchari</name>
    <dbReference type="NCBI Taxonomy" id="1448929"/>
    <lineage>
        <taxon>Bacteria</taxon>
        <taxon>Candidatus Fervidibacterota</taxon>
        <taxon>Candidatus Fervidibacter</taxon>
    </lineage>
</organism>
<evidence type="ECO:0000313" key="2">
    <source>
        <dbReference type="Proteomes" id="UP001204798"/>
    </source>
</evidence>
<protein>
    <submittedName>
        <fullName evidence="1">RNA binding protein YcfA (HicA-like mRNA interferase family)</fullName>
    </submittedName>
</protein>
<comment type="caution">
    <text evidence="1">The sequence shown here is derived from an EMBL/GenBank/DDBJ whole genome shotgun (WGS) entry which is preliminary data.</text>
</comment>
<keyword evidence="2" id="KW-1185">Reference proteome</keyword>
<proteinExistence type="predicted"/>
<dbReference type="RefSeq" id="WP_259096738.1">
    <property type="nucleotide sequence ID" value="NZ_CP130454.1"/>
</dbReference>
<evidence type="ECO:0000313" key="1">
    <source>
        <dbReference type="EMBL" id="MCS3919849.1"/>
    </source>
</evidence>
<sequence length="76" mass="8930">MSESKLPELSYDELVRLLRRFSLELRERGSILVGRNRFGEPFTVHQHPSEKCYPQKLAKILKHWHLKGRILGMVSS</sequence>
<accession>A0ABT2EPG0</accession>
<dbReference type="EMBL" id="JANUCP010000004">
    <property type="protein sequence ID" value="MCS3919849.1"/>
    <property type="molecule type" value="Genomic_DNA"/>
</dbReference>